<dbReference type="InterPro" id="IPR036188">
    <property type="entry name" value="FAD/NAD-bd_sf"/>
</dbReference>
<gene>
    <name evidence="1" type="ORF">KJB30_00065</name>
</gene>
<sequence length="433" mass="48220">MTSARYDVIIIGTGPAGLGAAFHLSDLNPSLSILMIDREKICSGGLLNDCKQNYTYPTGFAEENWTRAEAERLLPLVEEKLQPTIKEKQNLEIYRKRAQRIGVTLLDIRQAHVGTDRSRLLIDRMMSELTARGVTIVLGKEVTDVFEHESGAGITIGEAERVYGNNVIVAPGRKGFSFLQQIMERLKIAYVDNHVDIGVRIETTLENYPIVRDYYDPKFFFPDGVRTFCTNSGHARVIIEKYQDFSLVNGHALSEEQTANNLVNFALLKTIGLKDPVRSGQQMAVYLGRLAYEIGGGKPLMQRVGDFRMGKRSNAETFNDDLYSAFRPTCPVTAGDLGLAVPAKIMRHIWGAMKKLDTIIPGILHPSTIMYYPEIKMYANKPAFNDEHFRVCEHIFMVGDGAGTSRGITGAWASGIRAAEGIVGLRQTTQREP</sequence>
<keyword evidence="2" id="KW-1185">Reference proteome</keyword>
<name>A0ABS5U3C7_9BACT</name>
<evidence type="ECO:0000313" key="2">
    <source>
        <dbReference type="Proteomes" id="UP000784128"/>
    </source>
</evidence>
<dbReference type="PANTHER" id="PTHR43106">
    <property type="entry name" value="DEHYDROGENASE-RELATED"/>
    <property type="match status" value="1"/>
</dbReference>
<dbReference type="SUPFAM" id="SSF51905">
    <property type="entry name" value="FAD/NAD(P)-binding domain"/>
    <property type="match status" value="1"/>
</dbReference>
<dbReference type="Proteomes" id="UP000784128">
    <property type="component" value="Unassembled WGS sequence"/>
</dbReference>
<reference evidence="1 2" key="1">
    <citation type="submission" date="2021-05" db="EMBL/GenBank/DDBJ databases">
        <title>The draft genome of Geobacter chapellei DSM 13688.</title>
        <authorList>
            <person name="Xu Z."/>
            <person name="Masuda Y."/>
            <person name="Itoh H."/>
            <person name="Senoo K."/>
        </authorList>
    </citation>
    <scope>NUCLEOTIDE SEQUENCE [LARGE SCALE GENOMIC DNA]</scope>
    <source>
        <strain evidence="1 2">DSM 13688</strain>
    </source>
</reference>
<evidence type="ECO:0000313" key="1">
    <source>
        <dbReference type="EMBL" id="MBT1070176.1"/>
    </source>
</evidence>
<organism evidence="1 2">
    <name type="scientific">Pelotalea chapellei</name>
    <dbReference type="NCBI Taxonomy" id="44671"/>
    <lineage>
        <taxon>Bacteria</taxon>
        <taxon>Pseudomonadati</taxon>
        <taxon>Thermodesulfobacteriota</taxon>
        <taxon>Desulfuromonadia</taxon>
        <taxon>Geobacterales</taxon>
        <taxon>Geobacteraceae</taxon>
        <taxon>Pelotalea</taxon>
    </lineage>
</organism>
<accession>A0ABS5U3C7</accession>
<dbReference type="Gene3D" id="3.50.50.60">
    <property type="entry name" value="FAD/NAD(P)-binding domain"/>
    <property type="match status" value="2"/>
</dbReference>
<protein>
    <submittedName>
        <fullName evidence="1">Pyridine nucleotide-disulfide oxidoreductase</fullName>
    </submittedName>
</protein>
<comment type="caution">
    <text evidence="1">The sequence shown here is derived from an EMBL/GenBank/DDBJ whole genome shotgun (WGS) entry which is preliminary data.</text>
</comment>
<proteinExistence type="predicted"/>
<dbReference type="InterPro" id="IPR028348">
    <property type="entry name" value="FAD-binding_protein"/>
</dbReference>
<dbReference type="RefSeq" id="WP_214295896.1">
    <property type="nucleotide sequence ID" value="NZ_JAHDYS010000001.1"/>
</dbReference>
<dbReference type="EMBL" id="JAHDYS010000001">
    <property type="protein sequence ID" value="MBT1070176.1"/>
    <property type="molecule type" value="Genomic_DNA"/>
</dbReference>
<dbReference type="PANTHER" id="PTHR43106:SF1">
    <property type="entry name" value="DEHYDROGENASE-RELATED"/>
    <property type="match status" value="1"/>
</dbReference>
<dbReference type="PIRSF" id="PIRSF038984">
    <property type="entry name" value="FAD_binding_protein"/>
    <property type="match status" value="1"/>
</dbReference>